<evidence type="ECO:0000256" key="1">
    <source>
        <dbReference type="SAM" id="MobiDB-lite"/>
    </source>
</evidence>
<organism evidence="2 3">
    <name type="scientific">Streptomyces neyagawaensis</name>
    <dbReference type="NCBI Taxonomy" id="42238"/>
    <lineage>
        <taxon>Bacteria</taxon>
        <taxon>Bacillati</taxon>
        <taxon>Actinomycetota</taxon>
        <taxon>Actinomycetes</taxon>
        <taxon>Kitasatosporales</taxon>
        <taxon>Streptomycetaceae</taxon>
        <taxon>Streptomyces</taxon>
    </lineage>
</organism>
<proteinExistence type="predicted"/>
<reference evidence="2 3" key="1">
    <citation type="submission" date="2024-06" db="EMBL/GenBank/DDBJ databases">
        <title>The Natural Products Discovery Center: Release of the First 8490 Sequenced Strains for Exploring Actinobacteria Biosynthetic Diversity.</title>
        <authorList>
            <person name="Kalkreuter E."/>
            <person name="Kautsar S.A."/>
            <person name="Yang D."/>
            <person name="Bader C.D."/>
            <person name="Teijaro C.N."/>
            <person name="Fluegel L."/>
            <person name="Davis C.M."/>
            <person name="Simpson J.R."/>
            <person name="Lauterbach L."/>
            <person name="Steele A.D."/>
            <person name="Gui C."/>
            <person name="Meng S."/>
            <person name="Li G."/>
            <person name="Viehrig K."/>
            <person name="Ye F."/>
            <person name="Su P."/>
            <person name="Kiefer A.F."/>
            <person name="Nichols A."/>
            <person name="Cepeda A.J."/>
            <person name="Yan W."/>
            <person name="Fan B."/>
            <person name="Jiang Y."/>
            <person name="Adhikari A."/>
            <person name="Zheng C.-J."/>
            <person name="Schuster L."/>
            <person name="Cowan T.M."/>
            <person name="Smanski M.J."/>
            <person name="Chevrette M.G."/>
            <person name="De Carvalho L.P.S."/>
            <person name="Shen B."/>
        </authorList>
    </citation>
    <scope>NUCLEOTIDE SEQUENCE [LARGE SCALE GENOMIC DNA]</scope>
    <source>
        <strain evidence="2 3">NPDC046851</strain>
    </source>
</reference>
<name>A0ABV3B7T5_9ACTN</name>
<feature type="compositionally biased region" description="Basic and acidic residues" evidence="1">
    <location>
        <begin position="392"/>
        <end position="404"/>
    </location>
</feature>
<dbReference type="EMBL" id="JBEYXT010000210">
    <property type="protein sequence ID" value="MEU6805502.1"/>
    <property type="molecule type" value="Genomic_DNA"/>
</dbReference>
<dbReference type="NCBIfam" id="NF041121">
    <property type="entry name" value="SAV_2336_NTERM"/>
    <property type="match status" value="1"/>
</dbReference>
<dbReference type="InterPro" id="IPR027417">
    <property type="entry name" value="P-loop_NTPase"/>
</dbReference>
<feature type="region of interest" description="Disordered" evidence="1">
    <location>
        <begin position="90"/>
        <end position="111"/>
    </location>
</feature>
<dbReference type="SUPFAM" id="SSF52540">
    <property type="entry name" value="P-loop containing nucleoside triphosphate hydrolases"/>
    <property type="match status" value="1"/>
</dbReference>
<dbReference type="RefSeq" id="WP_359700245.1">
    <property type="nucleotide sequence ID" value="NZ_JBEYXT010000210.1"/>
</dbReference>
<dbReference type="InterPro" id="IPR047738">
    <property type="entry name" value="SAV_2336-like_N"/>
</dbReference>
<dbReference type="PANTHER" id="PTHR35205:SF1">
    <property type="entry name" value="ZU5 DOMAIN-CONTAINING PROTEIN"/>
    <property type="match status" value="1"/>
</dbReference>
<feature type="compositionally biased region" description="Low complexity" evidence="1">
    <location>
        <begin position="239"/>
        <end position="267"/>
    </location>
</feature>
<feature type="region of interest" description="Disordered" evidence="1">
    <location>
        <begin position="235"/>
        <end position="268"/>
    </location>
</feature>
<dbReference type="Proteomes" id="UP001551189">
    <property type="component" value="Unassembled WGS sequence"/>
</dbReference>
<sequence length="850" mass="91553">MSQGPADRSALLHALSAFDRPTVGGFPGQSGALAPAESRHGPLEFPVPAAERRYDLHVVVDRAPSMDLWDDTVRDFLSVTRQAPFRSVRVHELDTSASDSPPPGEAGADGTGTATRRVLLLATDCLGHAWRDGRMTALLHEWSRTSAVAVVQLLPQRLWGRTGTPLVDVEWSNPNPGGPAGRLRHRPWSSPAGPAAVGGAVPVIALNLHSVRAWAELVTGADGAWHQGIGLLVDEKPSAPDGTPTRGTPPRTGAAGTTAAGDVARGTPQAGRDAARRFLRTAEPDSVRLAALLTVAPIVTVPLLRGMRHRLLPDTGDFSVAEAFLSGLLVPAPAHDTATAGRRAYSFRPGAGEVLMRELGRSDVTRALSVADEFLPPDAWTLRHGWAETDDDPRAATEPTRDDDTGPELRVTDERLPSRNNTFTGRDALLRDLRDTLATKGNDLCVLQGEGGVGKTQTALEYAHRHRDDYDFVWWVEAGDAAKARQSLEQLGTALGMTPDPGGAVPAEAVLDRLRNGRTRSGWLLVMNNAESPERLGPLLPRGRGHVIVTSRSISWTIRMPYLRVAPFRRPESKELLHRLVADLSDDDADALAEKAGDLPLVLVQFGCSLAGPGLDVEGHLAEFDGICAMLLRERPLPDYPLPVAASWQVTLDALRDGAQDAVDLLHLLCFLGAGPVPQDLLFAGVGREMPLGPGHVLRGAVELHQALYRLGDAGLATVDKDTRTIEVHRVLQLVVRHTFMEEYEHRRAGEAVLCLLAAAVPDDPTASDSRLPMTEISRRLNLVDALASERDDVGDLVVAAVRHHHTHGDPNLAATIAELAAQSWHTGPEPRRRQLEAMRRCLEQASPGP</sequence>
<accession>A0ABV3B7T5</accession>
<gene>
    <name evidence="2" type="primary">fxsT</name>
    <name evidence="2" type="ORF">ABZ931_31540</name>
</gene>
<evidence type="ECO:0000313" key="3">
    <source>
        <dbReference type="Proteomes" id="UP001551189"/>
    </source>
</evidence>
<evidence type="ECO:0000313" key="2">
    <source>
        <dbReference type="EMBL" id="MEU6805502.1"/>
    </source>
</evidence>
<dbReference type="NCBIfam" id="NF040586">
    <property type="entry name" value="FxSxx_TPR"/>
    <property type="match status" value="1"/>
</dbReference>
<dbReference type="PANTHER" id="PTHR35205">
    <property type="entry name" value="NB-ARC AND TPR DOMAIN PROTEIN"/>
    <property type="match status" value="1"/>
</dbReference>
<protein>
    <submittedName>
        <fullName evidence="2">FxSxx-COOH system tetratricopeptide repeat protein</fullName>
    </submittedName>
</protein>
<keyword evidence="3" id="KW-1185">Reference proteome</keyword>
<feature type="region of interest" description="Disordered" evidence="1">
    <location>
        <begin position="169"/>
        <end position="188"/>
    </location>
</feature>
<feature type="region of interest" description="Disordered" evidence="1">
    <location>
        <begin position="385"/>
        <end position="411"/>
    </location>
</feature>
<dbReference type="Gene3D" id="3.40.50.300">
    <property type="entry name" value="P-loop containing nucleotide triphosphate hydrolases"/>
    <property type="match status" value="1"/>
</dbReference>
<comment type="caution">
    <text evidence="2">The sequence shown here is derived from an EMBL/GenBank/DDBJ whole genome shotgun (WGS) entry which is preliminary data.</text>
</comment>